<dbReference type="SUPFAM" id="SSF53613">
    <property type="entry name" value="Ribokinase-like"/>
    <property type="match status" value="1"/>
</dbReference>
<dbReference type="PANTHER" id="PTHR46969">
    <property type="entry name" value="BIFUNCTIONAL PROTEIN HLDE"/>
    <property type="match status" value="1"/>
</dbReference>
<dbReference type="Proteomes" id="UP000065807">
    <property type="component" value="Chromosome"/>
</dbReference>
<gene>
    <name evidence="3" type="ORF">LIP_1169</name>
</gene>
<evidence type="ECO:0000313" key="4">
    <source>
        <dbReference type="Proteomes" id="UP000065807"/>
    </source>
</evidence>
<organism evidence="3 4">
    <name type="scientific">Limnochorda pilosa</name>
    <dbReference type="NCBI Taxonomy" id="1555112"/>
    <lineage>
        <taxon>Bacteria</taxon>
        <taxon>Bacillati</taxon>
        <taxon>Bacillota</taxon>
        <taxon>Limnochordia</taxon>
        <taxon>Limnochordales</taxon>
        <taxon>Limnochordaceae</taxon>
        <taxon>Limnochorda</taxon>
    </lineage>
</organism>
<feature type="region of interest" description="Disordered" evidence="1">
    <location>
        <begin position="329"/>
        <end position="350"/>
    </location>
</feature>
<dbReference type="OrthoDB" id="9802794at2"/>
<keyword evidence="3" id="KW-0808">Transferase</keyword>
<dbReference type="Pfam" id="PF00294">
    <property type="entry name" value="PfkB"/>
    <property type="match status" value="1"/>
</dbReference>
<keyword evidence="3" id="KW-0418">Kinase</keyword>
<reference evidence="4" key="2">
    <citation type="journal article" date="2016" name="Int. J. Syst. Evol. Microbiol.">
        <title>Complete genome sequence and cell structure of Limnochorda pilosa, a Gram-negative spore-former within the phylum Firmicutes.</title>
        <authorList>
            <person name="Watanabe M."/>
            <person name="Kojima H."/>
            <person name="Fukui M."/>
        </authorList>
    </citation>
    <scope>NUCLEOTIDE SEQUENCE [LARGE SCALE GENOMIC DNA]</scope>
    <source>
        <strain evidence="4">HC45</strain>
    </source>
</reference>
<sequence length="350" mass="36507">MAALKRLIRAFAGCRVCVVGDFLADRYLFAEPARISREAPVLILREKGREVRPGGAGNAAANVASLGGLAVPVGLVGDDEPGQALMAAFAVMGASTEGLVEVPGGRTITKTRVVAGGRHALQQQVLRIDQNEEWEPPEDARAALRIALTRSLGAADAVLVADYADRVVDRSALELLRGYASRFVQGAPPVVVDTRHRLDFFRGLGMPTPNQSEVEEWLGLPLRGREDAARAALELCRRLEVSAAVVTRGEEGLVVALAGGPVHHVPAVRPARVYDVTGAGDTVAAVLALARAAGGSVLQAALLASVAGGIVVRKPGTATVSPEEMLEALDDQLPSPEPVDPPAFGGASTR</sequence>
<feature type="domain" description="Carbohydrate kinase PfkB" evidence="2">
    <location>
        <begin position="16"/>
        <end position="322"/>
    </location>
</feature>
<dbReference type="InterPro" id="IPR011611">
    <property type="entry name" value="PfkB_dom"/>
</dbReference>
<dbReference type="GO" id="GO:0033786">
    <property type="term" value="F:heptose-1-phosphate adenylyltransferase activity"/>
    <property type="evidence" value="ECO:0007669"/>
    <property type="project" value="TreeGrafter"/>
</dbReference>
<dbReference type="InterPro" id="IPR029056">
    <property type="entry name" value="Ribokinase-like"/>
</dbReference>
<protein>
    <submittedName>
        <fullName evidence="3">Carbohydrate kinase</fullName>
    </submittedName>
</protein>
<evidence type="ECO:0000256" key="1">
    <source>
        <dbReference type="SAM" id="MobiDB-lite"/>
    </source>
</evidence>
<dbReference type="EMBL" id="AP014924">
    <property type="protein sequence ID" value="BAS27026.1"/>
    <property type="molecule type" value="Genomic_DNA"/>
</dbReference>
<dbReference type="RefSeq" id="WP_068135337.1">
    <property type="nucleotide sequence ID" value="NZ_AP014924.1"/>
</dbReference>
<reference evidence="4" key="1">
    <citation type="submission" date="2015-07" db="EMBL/GenBank/DDBJ databases">
        <title>Complete genome sequence and phylogenetic analysis of Limnochorda pilosa.</title>
        <authorList>
            <person name="Watanabe M."/>
            <person name="Kojima H."/>
            <person name="Fukui M."/>
        </authorList>
    </citation>
    <scope>NUCLEOTIDE SEQUENCE [LARGE SCALE GENOMIC DNA]</scope>
    <source>
        <strain evidence="4">HC45</strain>
    </source>
</reference>
<dbReference type="AlphaFoldDB" id="A0A0K2SIR9"/>
<evidence type="ECO:0000259" key="2">
    <source>
        <dbReference type="Pfam" id="PF00294"/>
    </source>
</evidence>
<dbReference type="Gene3D" id="3.40.1190.20">
    <property type="match status" value="1"/>
</dbReference>
<accession>A0A0K2SIR9</accession>
<dbReference type="PANTHER" id="PTHR46969:SF1">
    <property type="entry name" value="BIFUNCTIONAL PROTEIN HLDE"/>
    <property type="match status" value="1"/>
</dbReference>
<name>A0A0K2SIR9_LIMPI</name>
<dbReference type="GO" id="GO:0005829">
    <property type="term" value="C:cytosol"/>
    <property type="evidence" value="ECO:0007669"/>
    <property type="project" value="TreeGrafter"/>
</dbReference>
<dbReference type="STRING" id="1555112.LIP_1169"/>
<dbReference type="KEGG" id="lpil:LIP_1169"/>
<keyword evidence="4" id="KW-1185">Reference proteome</keyword>
<dbReference type="GO" id="GO:0033785">
    <property type="term" value="F:heptose 7-phosphate kinase activity"/>
    <property type="evidence" value="ECO:0007669"/>
    <property type="project" value="TreeGrafter"/>
</dbReference>
<evidence type="ECO:0000313" key="3">
    <source>
        <dbReference type="EMBL" id="BAS27026.1"/>
    </source>
</evidence>
<dbReference type="PATRIC" id="fig|1555112.3.peg.1217"/>
<proteinExistence type="predicted"/>